<feature type="compositionally biased region" description="Basic and acidic residues" evidence="1">
    <location>
        <begin position="214"/>
        <end position="223"/>
    </location>
</feature>
<dbReference type="AlphaFoldDB" id="A0A066Z2N5"/>
<feature type="region of interest" description="Disordered" evidence="1">
    <location>
        <begin position="1"/>
        <end position="102"/>
    </location>
</feature>
<protein>
    <submittedName>
        <fullName evidence="2">Uncharacterized protein</fullName>
    </submittedName>
</protein>
<accession>A0A066Z2N5</accession>
<dbReference type="Proteomes" id="UP000027178">
    <property type="component" value="Unassembled WGS sequence"/>
</dbReference>
<comment type="caution">
    <text evidence="2">The sequence shown here is derived from an EMBL/GenBank/DDBJ whole genome shotgun (WGS) entry which is preliminary data.</text>
</comment>
<evidence type="ECO:0000256" key="1">
    <source>
        <dbReference type="SAM" id="MobiDB-lite"/>
    </source>
</evidence>
<evidence type="ECO:0000313" key="3">
    <source>
        <dbReference type="Proteomes" id="UP000027178"/>
    </source>
</evidence>
<reference evidence="2 3" key="1">
    <citation type="submission" date="2014-05" db="EMBL/GenBank/DDBJ databases">
        <title>Draft Genome Sequence of Kitasatospora cheerisanensis KCTC 2395.</title>
        <authorList>
            <person name="Nam D.H."/>
        </authorList>
    </citation>
    <scope>NUCLEOTIDE SEQUENCE [LARGE SCALE GENOMIC DNA]</scope>
    <source>
        <strain evidence="2 3">KCTC 2395</strain>
    </source>
</reference>
<organism evidence="2 3">
    <name type="scientific">Kitasatospora cheerisanensis KCTC 2395</name>
    <dbReference type="NCBI Taxonomy" id="1348663"/>
    <lineage>
        <taxon>Bacteria</taxon>
        <taxon>Bacillati</taxon>
        <taxon>Actinomycetota</taxon>
        <taxon>Actinomycetes</taxon>
        <taxon>Kitasatosporales</taxon>
        <taxon>Streptomycetaceae</taxon>
        <taxon>Kitasatospora</taxon>
    </lineage>
</organism>
<name>A0A066Z2N5_9ACTN</name>
<dbReference type="PATRIC" id="fig|1348663.4.peg.349"/>
<dbReference type="EMBL" id="JNBY01000015">
    <property type="protein sequence ID" value="KDN87727.1"/>
    <property type="molecule type" value="Genomic_DNA"/>
</dbReference>
<gene>
    <name evidence="2" type="ORF">KCH_03740</name>
</gene>
<sequence length="253" mass="26816">MKGHLLGVGGGKRSPAAGQPENHQDDDAGHRQPGQDGCRAQPGSVGGQDRHQASCQVTADDQRRSPGTEVPAGLGRGDPGHRRRGRRGHLEGGRVTLVRPARPEGAACLPTLRTLLEHDRSFLSDGPPLPGTGVAGARRRRRRRHRRLRRSGAADADGRPGHGTPALQPASARTFPPAGPPHTAQRTLAGRCDTVAGPPPVNEPVAAGNPAHPAPEHLPWRTDHRQRHRPGARTPVQAWLAGYPVDGLPGRRG</sequence>
<feature type="compositionally biased region" description="Basic residues" evidence="1">
    <location>
        <begin position="137"/>
        <end position="150"/>
    </location>
</feature>
<keyword evidence="3" id="KW-1185">Reference proteome</keyword>
<proteinExistence type="predicted"/>
<feature type="compositionally biased region" description="Gly residues" evidence="1">
    <location>
        <begin position="1"/>
        <end position="12"/>
    </location>
</feature>
<feature type="region of interest" description="Disordered" evidence="1">
    <location>
        <begin position="121"/>
        <end position="235"/>
    </location>
</feature>
<dbReference type="HOGENOM" id="CLU_1097445_0_0_11"/>
<evidence type="ECO:0000313" key="2">
    <source>
        <dbReference type="EMBL" id="KDN87727.1"/>
    </source>
</evidence>